<dbReference type="InterPro" id="IPR023346">
    <property type="entry name" value="Lysozyme-like_dom_sf"/>
</dbReference>
<evidence type="ECO:0000313" key="2">
    <source>
        <dbReference type="Proteomes" id="UP000269940"/>
    </source>
</evidence>
<gene>
    <name evidence="1" type="ORF">Aci05_056</name>
</gene>
<reference evidence="1 2" key="1">
    <citation type="submission" date="2018-08" db="EMBL/GenBank/DDBJ databases">
        <title>Complete genome sequence of five Acinetobacter baumannii phages from Abidjan, Cote d'Ivoire.</title>
        <authorList>
            <person name="Essoh C."/>
            <person name="Vernadet J.-P."/>
            <person name="Vergnaud G."/>
            <person name="Resch G."/>
            <person name="Pourcel C."/>
        </authorList>
    </citation>
    <scope>NUCLEOTIDE SEQUENCE [LARGE SCALE GENOMIC DNA]</scope>
</reference>
<dbReference type="Gene3D" id="1.10.530.10">
    <property type="match status" value="1"/>
</dbReference>
<dbReference type="SUPFAM" id="SSF53955">
    <property type="entry name" value="Lysozyme-like"/>
    <property type="match status" value="1"/>
</dbReference>
<sequence length="204" mass="22596">MRLTKGGFDILRAELFKSFTESQVEALNFLVSKCEEAGLTYPETAYALATVYHETGVVKGGKLVRTMLPVEEQGSDKYLSKYDTGKLATALGNTQALDGDGQKYKGRGYIQLTGTRNYALFARLLKVDLLNKPELAMDPEVAANIMTYGMLNGSFTGVGFRRKRPVSKYNKAQYIAARNIINGSDRANDIAGYAMIFERALRSY</sequence>
<protein>
    <submittedName>
        <fullName evidence="1">Carboxypeptidase</fullName>
    </submittedName>
</protein>
<evidence type="ECO:0000313" key="1">
    <source>
        <dbReference type="EMBL" id="AYD82354.1"/>
    </source>
</evidence>
<keyword evidence="1" id="KW-0378">Hydrolase</keyword>
<name>A0A386KDH5_9CAUD</name>
<keyword evidence="1" id="KW-0121">Carboxypeptidase</keyword>
<dbReference type="EMBL" id="MH746814">
    <property type="protein sequence ID" value="AYD82354.1"/>
    <property type="molecule type" value="Genomic_DNA"/>
</dbReference>
<organism evidence="1 2">
    <name type="scientific">Acinetobacter phage vB_AbaM_B09_Aci05</name>
    <dbReference type="NCBI Taxonomy" id="2315458"/>
    <lineage>
        <taxon>Viruses</taxon>
        <taxon>Duplodnaviria</taxon>
        <taxon>Heunggongvirae</taxon>
        <taxon>Uroviricota</taxon>
        <taxon>Caudoviricetes</taxon>
        <taxon>Saclayvirus</taxon>
        <taxon>Saclayvirus Aci05</taxon>
    </lineage>
</organism>
<dbReference type="GO" id="GO:0004180">
    <property type="term" value="F:carboxypeptidase activity"/>
    <property type="evidence" value="ECO:0007669"/>
    <property type="project" value="UniProtKB-KW"/>
</dbReference>
<keyword evidence="1" id="KW-0645">Protease</keyword>
<proteinExistence type="predicted"/>
<keyword evidence="2" id="KW-1185">Reference proteome</keyword>
<accession>A0A386KDH5</accession>
<dbReference type="Proteomes" id="UP000269940">
    <property type="component" value="Segment"/>
</dbReference>